<dbReference type="InterPro" id="IPR001279">
    <property type="entry name" value="Metallo-B-lactamas"/>
</dbReference>
<keyword evidence="2" id="KW-0378">Hydrolase</keyword>
<evidence type="ECO:0000259" key="1">
    <source>
        <dbReference type="Pfam" id="PF12706"/>
    </source>
</evidence>
<organism evidence="2 3">
    <name type="scientific">Bernardetia litoralis (strain ATCC 23117 / DSM 6794 / NBRC 15988 / NCIMB 1366 / Fx l1 / Sio-4)</name>
    <name type="common">Flexibacter litoralis</name>
    <dbReference type="NCBI Taxonomy" id="880071"/>
    <lineage>
        <taxon>Bacteria</taxon>
        <taxon>Pseudomonadati</taxon>
        <taxon>Bacteroidota</taxon>
        <taxon>Cytophagia</taxon>
        <taxon>Cytophagales</taxon>
        <taxon>Bernardetiaceae</taxon>
        <taxon>Bernardetia</taxon>
    </lineage>
</organism>
<dbReference type="Pfam" id="PF12706">
    <property type="entry name" value="Lactamase_B_2"/>
    <property type="match status" value="1"/>
</dbReference>
<dbReference type="PATRIC" id="fig|880071.3.peg.3874"/>
<dbReference type="PANTHER" id="PTHR42663">
    <property type="entry name" value="HYDROLASE C777.06C-RELATED-RELATED"/>
    <property type="match status" value="1"/>
</dbReference>
<feature type="domain" description="Metallo-beta-lactamase" evidence="1">
    <location>
        <begin position="52"/>
        <end position="229"/>
    </location>
</feature>
<keyword evidence="3" id="KW-1185">Reference proteome</keyword>
<evidence type="ECO:0000313" key="2">
    <source>
        <dbReference type="EMBL" id="AFM06177.1"/>
    </source>
</evidence>
<gene>
    <name evidence="2" type="ordered locus">Fleli_3872</name>
</gene>
<accession>I4AQE2</accession>
<dbReference type="STRING" id="880071.Fleli_3872"/>
<dbReference type="AlphaFoldDB" id="I4AQE2"/>
<dbReference type="SUPFAM" id="SSF56281">
    <property type="entry name" value="Metallo-hydrolase/oxidoreductase"/>
    <property type="match status" value="1"/>
</dbReference>
<proteinExistence type="predicted"/>
<name>I4AQE2_BERLS</name>
<dbReference type="Proteomes" id="UP000006054">
    <property type="component" value="Chromosome"/>
</dbReference>
<dbReference type="OrthoDB" id="9781189at2"/>
<dbReference type="InterPro" id="IPR036866">
    <property type="entry name" value="RibonucZ/Hydroxyglut_hydro"/>
</dbReference>
<dbReference type="PANTHER" id="PTHR42663:SF6">
    <property type="entry name" value="HYDROLASE C777.06C-RELATED"/>
    <property type="match status" value="1"/>
</dbReference>
<dbReference type="EMBL" id="CP003345">
    <property type="protein sequence ID" value="AFM06177.1"/>
    <property type="molecule type" value="Genomic_DNA"/>
</dbReference>
<reference evidence="3" key="1">
    <citation type="submission" date="2012-06" db="EMBL/GenBank/DDBJ databases">
        <title>The complete genome of Flexibacter litoralis DSM 6794.</title>
        <authorList>
            <person name="Lucas S."/>
            <person name="Copeland A."/>
            <person name="Lapidus A."/>
            <person name="Glavina del Rio T."/>
            <person name="Dalin E."/>
            <person name="Tice H."/>
            <person name="Bruce D."/>
            <person name="Goodwin L."/>
            <person name="Pitluck S."/>
            <person name="Peters L."/>
            <person name="Ovchinnikova G."/>
            <person name="Lu M."/>
            <person name="Kyrpides N."/>
            <person name="Mavromatis K."/>
            <person name="Ivanova N."/>
            <person name="Brettin T."/>
            <person name="Detter J.C."/>
            <person name="Han C."/>
            <person name="Larimer F."/>
            <person name="Land M."/>
            <person name="Hauser L."/>
            <person name="Markowitz V."/>
            <person name="Cheng J.-F."/>
            <person name="Hugenholtz P."/>
            <person name="Woyke T."/>
            <person name="Wu D."/>
            <person name="Spring S."/>
            <person name="Lang E."/>
            <person name="Kopitz M."/>
            <person name="Brambilla E."/>
            <person name="Klenk H.-P."/>
            <person name="Eisen J.A."/>
        </authorList>
    </citation>
    <scope>NUCLEOTIDE SEQUENCE [LARGE SCALE GENOMIC DNA]</scope>
    <source>
        <strain evidence="3">ATCC 23117 / DSM 6794 / NBRC 15988 / NCIMB 1366 / Sio-4</strain>
    </source>
</reference>
<dbReference type="KEGG" id="fli:Fleli_3872"/>
<dbReference type="GO" id="GO:0016787">
    <property type="term" value="F:hydrolase activity"/>
    <property type="evidence" value="ECO:0007669"/>
    <property type="project" value="UniProtKB-KW"/>
</dbReference>
<dbReference type="CDD" id="cd16279">
    <property type="entry name" value="metallo-hydrolase-like_MBL-fold"/>
    <property type="match status" value="1"/>
</dbReference>
<sequence length="258" mass="29696">MKVTFLGTGTSQGVPVIACDCEVCKSLDFRDNRLRASIHIEVENKEGEMKSFIVDTGADFRQQCLRERIKKLDAVLYTHEHKDHTAGMDEVRSFNFAQNKDMPIYARKTVLEQLKREFAYIFADFKYPGIPRVETNILENKPFEIEGVKVIPIEVLHYKLPVFGFRIEDFTYITDVNFISDKELEKVKGTKILVLGALQKEKHISHFTLDEAIEVIQKINPEKAYLTHISHKMGLHKTVSKELPPNIELAYDGLQVKL</sequence>
<dbReference type="eggNOG" id="COG1235">
    <property type="taxonomic scope" value="Bacteria"/>
</dbReference>
<evidence type="ECO:0000313" key="3">
    <source>
        <dbReference type="Proteomes" id="UP000006054"/>
    </source>
</evidence>
<dbReference type="RefSeq" id="WP_014799600.1">
    <property type="nucleotide sequence ID" value="NC_018018.1"/>
</dbReference>
<protein>
    <submittedName>
        <fullName evidence="2">Metal-dependent hydrolase, beta-lactamase superfamily I</fullName>
    </submittedName>
</protein>
<dbReference type="HOGENOM" id="CLU_044538_2_1_10"/>
<dbReference type="Gene3D" id="3.60.15.10">
    <property type="entry name" value="Ribonuclease Z/Hydroxyacylglutathione hydrolase-like"/>
    <property type="match status" value="1"/>
</dbReference>